<keyword evidence="6" id="KW-0611">Plant defense</keyword>
<dbReference type="STRING" id="65489.A0A0D3HHK4"/>
<organism evidence="11">
    <name type="scientific">Oryza barthii</name>
    <dbReference type="NCBI Taxonomy" id="65489"/>
    <lineage>
        <taxon>Eukaryota</taxon>
        <taxon>Viridiplantae</taxon>
        <taxon>Streptophyta</taxon>
        <taxon>Embryophyta</taxon>
        <taxon>Tracheophyta</taxon>
        <taxon>Spermatophyta</taxon>
        <taxon>Magnoliopsida</taxon>
        <taxon>Liliopsida</taxon>
        <taxon>Poales</taxon>
        <taxon>Poaceae</taxon>
        <taxon>BOP clade</taxon>
        <taxon>Oryzoideae</taxon>
        <taxon>Oryzeae</taxon>
        <taxon>Oryzinae</taxon>
        <taxon>Oryza</taxon>
    </lineage>
</organism>
<evidence type="ECO:0000256" key="5">
    <source>
        <dbReference type="ARBA" id="ARBA00022777"/>
    </source>
</evidence>
<dbReference type="InterPro" id="IPR008271">
    <property type="entry name" value="Ser/Thr_kinase_AS"/>
</dbReference>
<dbReference type="PROSITE" id="PS00107">
    <property type="entry name" value="PROTEIN_KINASE_ATP"/>
    <property type="match status" value="1"/>
</dbReference>
<proteinExistence type="predicted"/>
<dbReference type="CDD" id="cd14066">
    <property type="entry name" value="STKc_IRAK"/>
    <property type="match status" value="1"/>
</dbReference>
<dbReference type="InterPro" id="IPR001245">
    <property type="entry name" value="Ser-Thr/Tyr_kinase_cat_dom"/>
</dbReference>
<accession>A0A0D3HHK4</accession>
<dbReference type="FunFam" id="1.10.510.10:FF:000258">
    <property type="entry name" value="Probable serine/threonine-protein kinase PBL8"/>
    <property type="match status" value="1"/>
</dbReference>
<reference evidence="11" key="2">
    <citation type="submission" date="2015-03" db="UniProtKB">
        <authorList>
            <consortium name="EnsemblPlants"/>
        </authorList>
    </citation>
    <scope>IDENTIFICATION</scope>
</reference>
<dbReference type="EnsemblPlants" id="OBART11G01360.1">
    <property type="protein sequence ID" value="OBART11G01360.1"/>
    <property type="gene ID" value="OBART11G01360"/>
</dbReference>
<dbReference type="FunFam" id="3.30.200.20:FF:000228">
    <property type="entry name" value="Serine/threonine-protein kinase BIK1"/>
    <property type="match status" value="1"/>
</dbReference>
<evidence type="ECO:0000256" key="1">
    <source>
        <dbReference type="ARBA" id="ARBA00012513"/>
    </source>
</evidence>
<dbReference type="PANTHER" id="PTHR45621">
    <property type="entry name" value="OS01G0588500 PROTEIN-RELATED"/>
    <property type="match status" value="1"/>
</dbReference>
<dbReference type="InterPro" id="IPR000719">
    <property type="entry name" value="Prot_kinase_dom"/>
</dbReference>
<evidence type="ECO:0000256" key="4">
    <source>
        <dbReference type="ARBA" id="ARBA00022741"/>
    </source>
</evidence>
<keyword evidence="5" id="KW-0418">Kinase</keyword>
<dbReference type="PaxDb" id="65489-OBART11G01360.1"/>
<evidence type="ECO:0000256" key="2">
    <source>
        <dbReference type="ARBA" id="ARBA00022527"/>
    </source>
</evidence>
<evidence type="ECO:0000256" key="9">
    <source>
        <dbReference type="SAM" id="MobiDB-lite"/>
    </source>
</evidence>
<dbReference type="InterPro" id="IPR017441">
    <property type="entry name" value="Protein_kinase_ATP_BS"/>
</dbReference>
<sequence>MTTQPAAHARGSVMAVVLAAGGPRIQQPWRRSSEEDASAQRSRTTKVAGHERIRDGGGGGGIHGSGSKEALVYGAGGARARGSAAALSDGVGGARGWLRRQISGCGGGACGRNPAAQLHLLQHPVKNAVAERKHTRISSDMRKLKMPRTSPYTRYVIDFTLFELETITKSFRADYVLGEGGFGTVYKGYIDENVRVGLKSLPVAVKVLNKDGHQGHREWLTEVRFLGQLRHPNLVKLIGYCCEDDHRLLVYEFMFRGSLENHLFRRTATPLSWATRMSIALGAAKGLACLHNAERPIIYRDFKTSNILLDSDYTAKLSDFGLAKAGPEGDQTHVSTRVMGTYGYAAPEYVMTGHLTARSDVYSFGVVLLELLTGRKSIDKSRPSREHSLVDWALPKLNDKRRLLQIIDPKLEGQYSVRAAHKACSLAYYCLSQNPKARPLMSDVVETLEPLQGSGGSDGAVQSVLGSGLPSYRVNRRLTMNSVHCRALPNPKCSPAVPACRVR</sequence>
<dbReference type="GO" id="GO:0005524">
    <property type="term" value="F:ATP binding"/>
    <property type="evidence" value="ECO:0007669"/>
    <property type="project" value="UniProtKB-UniRule"/>
</dbReference>
<dbReference type="SUPFAM" id="SSF56112">
    <property type="entry name" value="Protein kinase-like (PK-like)"/>
    <property type="match status" value="1"/>
</dbReference>
<keyword evidence="2" id="KW-0723">Serine/threonine-protein kinase</keyword>
<reference evidence="11" key="1">
    <citation type="journal article" date="2009" name="Rice">
        <title>De Novo Next Generation Sequencing of Plant Genomes.</title>
        <authorList>
            <person name="Rounsley S."/>
            <person name="Marri P.R."/>
            <person name="Yu Y."/>
            <person name="He R."/>
            <person name="Sisneros N."/>
            <person name="Goicoechea J.L."/>
            <person name="Lee S.J."/>
            <person name="Angelova A."/>
            <person name="Kudrna D."/>
            <person name="Luo M."/>
            <person name="Affourtit J."/>
            <person name="Desany B."/>
            <person name="Knight J."/>
            <person name="Niazi F."/>
            <person name="Egholm M."/>
            <person name="Wing R.A."/>
        </authorList>
    </citation>
    <scope>NUCLEOTIDE SEQUENCE [LARGE SCALE GENOMIC DNA]</scope>
    <source>
        <strain evidence="11">cv. IRGC 105608</strain>
    </source>
</reference>
<dbReference type="GO" id="GO:0004674">
    <property type="term" value="F:protein serine/threonine kinase activity"/>
    <property type="evidence" value="ECO:0007669"/>
    <property type="project" value="UniProtKB-KW"/>
</dbReference>
<dbReference type="PROSITE" id="PS00108">
    <property type="entry name" value="PROTEIN_KINASE_ST"/>
    <property type="match status" value="1"/>
</dbReference>
<evidence type="ECO:0000256" key="3">
    <source>
        <dbReference type="ARBA" id="ARBA00022679"/>
    </source>
</evidence>
<keyword evidence="7 8" id="KW-0067">ATP-binding</keyword>
<dbReference type="InterPro" id="IPR011009">
    <property type="entry name" value="Kinase-like_dom_sf"/>
</dbReference>
<dbReference type="EC" id="2.7.11.1" evidence="1"/>
<dbReference type="Gene3D" id="1.10.510.10">
    <property type="entry name" value="Transferase(Phosphotransferase) domain 1"/>
    <property type="match status" value="1"/>
</dbReference>
<feature type="binding site" evidence="8">
    <location>
        <position position="206"/>
    </location>
    <ligand>
        <name>ATP</name>
        <dbReference type="ChEBI" id="CHEBI:30616"/>
    </ligand>
</feature>
<dbReference type="GO" id="GO:0006952">
    <property type="term" value="P:defense response"/>
    <property type="evidence" value="ECO:0007669"/>
    <property type="project" value="UniProtKB-KW"/>
</dbReference>
<feature type="region of interest" description="Disordered" evidence="9">
    <location>
        <begin position="22"/>
        <end position="66"/>
    </location>
</feature>
<dbReference type="AlphaFoldDB" id="A0A0D3HHK4"/>
<dbReference type="Gramene" id="OBART11G01360.1">
    <property type="protein sequence ID" value="OBART11G01360.1"/>
    <property type="gene ID" value="OBART11G01360"/>
</dbReference>
<keyword evidence="12" id="KW-1185">Reference proteome</keyword>
<evidence type="ECO:0000313" key="11">
    <source>
        <dbReference type="EnsemblPlants" id="OBART11G01360.1"/>
    </source>
</evidence>
<dbReference type="Gene3D" id="3.30.200.20">
    <property type="entry name" value="Phosphorylase Kinase, domain 1"/>
    <property type="match status" value="1"/>
</dbReference>
<keyword evidence="4 8" id="KW-0547">Nucleotide-binding</keyword>
<protein>
    <recommendedName>
        <fullName evidence="1">non-specific serine/threonine protein kinase</fullName>
        <ecNumber evidence="1">2.7.11.1</ecNumber>
    </recommendedName>
</protein>
<feature type="domain" description="Protein kinase" evidence="10">
    <location>
        <begin position="171"/>
        <end position="452"/>
    </location>
</feature>
<evidence type="ECO:0000259" key="10">
    <source>
        <dbReference type="PROSITE" id="PS50011"/>
    </source>
</evidence>
<dbReference type="eggNOG" id="KOG1187">
    <property type="taxonomic scope" value="Eukaryota"/>
</dbReference>
<evidence type="ECO:0000313" key="12">
    <source>
        <dbReference type="Proteomes" id="UP000026960"/>
    </source>
</evidence>
<evidence type="ECO:0000256" key="8">
    <source>
        <dbReference type="PROSITE-ProRule" id="PRU10141"/>
    </source>
</evidence>
<dbReference type="Proteomes" id="UP000026960">
    <property type="component" value="Chromosome 11"/>
</dbReference>
<name>A0A0D3HHK4_9ORYZ</name>
<evidence type="ECO:0000256" key="7">
    <source>
        <dbReference type="ARBA" id="ARBA00022840"/>
    </source>
</evidence>
<keyword evidence="3" id="KW-0808">Transferase</keyword>
<evidence type="ECO:0000256" key="6">
    <source>
        <dbReference type="ARBA" id="ARBA00022821"/>
    </source>
</evidence>
<dbReference type="InterPro" id="IPR050823">
    <property type="entry name" value="Plant_Ser_Thr_Prot_Kinase"/>
</dbReference>
<dbReference type="Pfam" id="PF07714">
    <property type="entry name" value="PK_Tyr_Ser-Thr"/>
    <property type="match status" value="1"/>
</dbReference>
<dbReference type="PROSITE" id="PS50011">
    <property type="entry name" value="PROTEIN_KINASE_DOM"/>
    <property type="match status" value="1"/>
</dbReference>